<proteinExistence type="predicted"/>
<dbReference type="SUPFAM" id="SSF46785">
    <property type="entry name" value="Winged helix' DNA-binding domain"/>
    <property type="match status" value="1"/>
</dbReference>
<dbReference type="EMBL" id="QZAB01000241">
    <property type="protein sequence ID" value="RQD87237.1"/>
    <property type="molecule type" value="Genomic_DNA"/>
</dbReference>
<dbReference type="CDD" id="cd00090">
    <property type="entry name" value="HTH_ARSR"/>
    <property type="match status" value="1"/>
</dbReference>
<reference evidence="2 3" key="1">
    <citation type="submission" date="2018-08" db="EMBL/GenBank/DDBJ databases">
        <title>The metabolism and importance of syntrophic acetate oxidation coupled to methane or sulfide production in haloalkaline environments.</title>
        <authorList>
            <person name="Timmers P.H.A."/>
            <person name="Vavourakis C.D."/>
            <person name="Sorokin D.Y."/>
            <person name="Sinninghe Damste J.S."/>
            <person name="Muyzer G."/>
            <person name="Stams A.J.M."/>
            <person name="Plugge C.M."/>
        </authorList>
    </citation>
    <scope>NUCLEOTIDE SEQUENCE [LARGE SCALE GENOMIC DNA]</scope>
    <source>
        <strain evidence="2">MSAO_Arc3</strain>
    </source>
</reference>
<organism evidence="2 3">
    <name type="scientific">Methanosalsum natronophilum</name>
    <dbReference type="NCBI Taxonomy" id="768733"/>
    <lineage>
        <taxon>Archaea</taxon>
        <taxon>Methanobacteriati</taxon>
        <taxon>Methanobacteriota</taxon>
        <taxon>Stenosarchaea group</taxon>
        <taxon>Methanomicrobia</taxon>
        <taxon>Methanosarcinales</taxon>
        <taxon>Methanosarcinaceae</taxon>
        <taxon>Methanosalsum</taxon>
    </lineage>
</organism>
<dbReference type="PRINTS" id="PR00778">
    <property type="entry name" value="HTHARSR"/>
</dbReference>
<dbReference type="InterPro" id="IPR036390">
    <property type="entry name" value="WH_DNA-bd_sf"/>
</dbReference>
<dbReference type="Proteomes" id="UP000284763">
    <property type="component" value="Unassembled WGS sequence"/>
</dbReference>
<dbReference type="PANTHER" id="PTHR38600:SF1">
    <property type="entry name" value="TRANSCRIPTIONAL REGULATORY PROTEIN"/>
    <property type="match status" value="1"/>
</dbReference>
<dbReference type="GO" id="GO:0003700">
    <property type="term" value="F:DNA-binding transcription factor activity"/>
    <property type="evidence" value="ECO:0007669"/>
    <property type="project" value="InterPro"/>
</dbReference>
<feature type="domain" description="HTH arsR-type" evidence="1">
    <location>
        <begin position="1"/>
        <end position="91"/>
    </location>
</feature>
<gene>
    <name evidence="2" type="ORF">D5R95_03615</name>
</gene>
<sequence>MTQKDNKVFKAVGSNTRLTMLQILSDNEMHISSLARKLEISVPVAAKHAKILEEAGLIERRIFGKSHILRIKTENIHSALDSFAPTEVVEVTKGTKLLDALKKVSALEVKKVGDRDLIVSSDGQEGLYVFEVDGKLSDKTAEEFIIEKDSTIDWKKLEAVTKKRLVVSIKE</sequence>
<dbReference type="RefSeq" id="WP_259135271.1">
    <property type="nucleotide sequence ID" value="NZ_JANUCS010000012.1"/>
</dbReference>
<dbReference type="PROSITE" id="PS50987">
    <property type="entry name" value="HTH_ARSR_2"/>
    <property type="match status" value="1"/>
</dbReference>
<protein>
    <submittedName>
        <fullName evidence="2">ArsR family transcriptional regulator</fullName>
    </submittedName>
</protein>
<accession>A0A424Z042</accession>
<evidence type="ECO:0000313" key="3">
    <source>
        <dbReference type="Proteomes" id="UP000284763"/>
    </source>
</evidence>
<evidence type="ECO:0000259" key="1">
    <source>
        <dbReference type="PROSITE" id="PS50987"/>
    </source>
</evidence>
<name>A0A424Z042_9EURY</name>
<dbReference type="Pfam" id="PF01022">
    <property type="entry name" value="HTH_5"/>
    <property type="match status" value="1"/>
</dbReference>
<dbReference type="SMART" id="SM00418">
    <property type="entry name" value="HTH_ARSR"/>
    <property type="match status" value="1"/>
</dbReference>
<dbReference type="InterPro" id="IPR036388">
    <property type="entry name" value="WH-like_DNA-bd_sf"/>
</dbReference>
<comment type="caution">
    <text evidence="2">The sequence shown here is derived from an EMBL/GenBank/DDBJ whole genome shotgun (WGS) entry which is preliminary data.</text>
</comment>
<evidence type="ECO:0000313" key="2">
    <source>
        <dbReference type="EMBL" id="RQD87237.1"/>
    </source>
</evidence>
<dbReference type="InterPro" id="IPR001845">
    <property type="entry name" value="HTH_ArsR_DNA-bd_dom"/>
</dbReference>
<dbReference type="Gene3D" id="1.10.10.10">
    <property type="entry name" value="Winged helix-like DNA-binding domain superfamily/Winged helix DNA-binding domain"/>
    <property type="match status" value="1"/>
</dbReference>
<dbReference type="PANTHER" id="PTHR38600">
    <property type="entry name" value="TRANSCRIPTIONAL REGULATORY PROTEIN"/>
    <property type="match status" value="1"/>
</dbReference>
<dbReference type="InterPro" id="IPR011991">
    <property type="entry name" value="ArsR-like_HTH"/>
</dbReference>
<dbReference type="AlphaFoldDB" id="A0A424Z042"/>